<dbReference type="CDD" id="cd00299">
    <property type="entry name" value="GST_C_family"/>
    <property type="match status" value="1"/>
</dbReference>
<dbReference type="InterPro" id="IPR036282">
    <property type="entry name" value="Glutathione-S-Trfase_C_sf"/>
</dbReference>
<name>A0A6A5SUW3_9PLEO</name>
<evidence type="ECO:0000313" key="3">
    <source>
        <dbReference type="EMBL" id="KAF1944445.1"/>
    </source>
</evidence>
<evidence type="ECO:0000259" key="1">
    <source>
        <dbReference type="Pfam" id="PF13409"/>
    </source>
</evidence>
<organism evidence="3 4">
    <name type="scientific">Clathrospora elynae</name>
    <dbReference type="NCBI Taxonomy" id="706981"/>
    <lineage>
        <taxon>Eukaryota</taxon>
        <taxon>Fungi</taxon>
        <taxon>Dikarya</taxon>
        <taxon>Ascomycota</taxon>
        <taxon>Pezizomycotina</taxon>
        <taxon>Dothideomycetes</taxon>
        <taxon>Pleosporomycetidae</taxon>
        <taxon>Pleosporales</taxon>
        <taxon>Diademaceae</taxon>
        <taxon>Clathrospora</taxon>
    </lineage>
</organism>
<dbReference type="Proteomes" id="UP000800038">
    <property type="component" value="Unassembled WGS sequence"/>
</dbReference>
<dbReference type="SUPFAM" id="SSF52833">
    <property type="entry name" value="Thioredoxin-like"/>
    <property type="match status" value="1"/>
</dbReference>
<gene>
    <name evidence="3" type="ORF">EJ02DRAFT_452309</name>
</gene>
<evidence type="ECO:0000259" key="2">
    <source>
        <dbReference type="Pfam" id="PF22041"/>
    </source>
</evidence>
<sequence>MASSGVVLYDLPSKQGTTWSLNPLKTRMILNYKKIDYTTEWVEYPDLAPTFKTLGIPPNPKDAPGYYADYSSPAIKYPDGTYQMDSWPIAHELEKRYPNPSLHLDDPIVLKIRDHISNMVGPIVPHVIPRIALLLNKSSADYFYETRKEHFGKSLQDVEKDAPADAWEKAEGPARETGDLLRKHGGPFFLGETISYADFIFVAMLHFLGRANPDAFKRFMALDDTFPRVYEASKQWLEKDD</sequence>
<dbReference type="SUPFAM" id="SSF47616">
    <property type="entry name" value="GST C-terminal domain-like"/>
    <property type="match status" value="1"/>
</dbReference>
<keyword evidence="4" id="KW-1185">Reference proteome</keyword>
<dbReference type="Pfam" id="PF13409">
    <property type="entry name" value="GST_N_2"/>
    <property type="match status" value="1"/>
</dbReference>
<dbReference type="Gene3D" id="1.20.1050.10">
    <property type="match status" value="1"/>
</dbReference>
<feature type="domain" description="GST N-terminal" evidence="1">
    <location>
        <begin position="19"/>
        <end position="95"/>
    </location>
</feature>
<dbReference type="EMBL" id="ML976016">
    <property type="protein sequence ID" value="KAF1944445.1"/>
    <property type="molecule type" value="Genomic_DNA"/>
</dbReference>
<protein>
    <submittedName>
        <fullName evidence="3">Uncharacterized protein</fullName>
    </submittedName>
</protein>
<dbReference type="InterPro" id="IPR054416">
    <property type="entry name" value="GST_UstS-like_C"/>
</dbReference>
<dbReference type="Gene3D" id="3.40.30.10">
    <property type="entry name" value="Glutaredoxin"/>
    <property type="match status" value="1"/>
</dbReference>
<dbReference type="InterPro" id="IPR004045">
    <property type="entry name" value="Glutathione_S-Trfase_N"/>
</dbReference>
<dbReference type="Pfam" id="PF22041">
    <property type="entry name" value="GST_C_7"/>
    <property type="match status" value="1"/>
</dbReference>
<dbReference type="InterPro" id="IPR036249">
    <property type="entry name" value="Thioredoxin-like_sf"/>
</dbReference>
<evidence type="ECO:0000313" key="4">
    <source>
        <dbReference type="Proteomes" id="UP000800038"/>
    </source>
</evidence>
<dbReference type="AlphaFoldDB" id="A0A6A5SUW3"/>
<accession>A0A6A5SUW3</accession>
<feature type="domain" description="Glutathione S-transferase UstS-like C-terminal" evidence="2">
    <location>
        <begin position="117"/>
        <end position="232"/>
    </location>
</feature>
<dbReference type="OrthoDB" id="4951845at2759"/>
<proteinExistence type="predicted"/>
<reference evidence="3" key="1">
    <citation type="journal article" date="2020" name="Stud. Mycol.">
        <title>101 Dothideomycetes genomes: a test case for predicting lifestyles and emergence of pathogens.</title>
        <authorList>
            <person name="Haridas S."/>
            <person name="Albert R."/>
            <person name="Binder M."/>
            <person name="Bloem J."/>
            <person name="Labutti K."/>
            <person name="Salamov A."/>
            <person name="Andreopoulos B."/>
            <person name="Baker S."/>
            <person name="Barry K."/>
            <person name="Bills G."/>
            <person name="Bluhm B."/>
            <person name="Cannon C."/>
            <person name="Castanera R."/>
            <person name="Culley D."/>
            <person name="Daum C."/>
            <person name="Ezra D."/>
            <person name="Gonzalez J."/>
            <person name="Henrissat B."/>
            <person name="Kuo A."/>
            <person name="Liang C."/>
            <person name="Lipzen A."/>
            <person name="Lutzoni F."/>
            <person name="Magnuson J."/>
            <person name="Mondo S."/>
            <person name="Nolan M."/>
            <person name="Ohm R."/>
            <person name="Pangilinan J."/>
            <person name="Park H.-J."/>
            <person name="Ramirez L."/>
            <person name="Alfaro M."/>
            <person name="Sun H."/>
            <person name="Tritt A."/>
            <person name="Yoshinaga Y."/>
            <person name="Zwiers L.-H."/>
            <person name="Turgeon B."/>
            <person name="Goodwin S."/>
            <person name="Spatafora J."/>
            <person name="Crous P."/>
            <person name="Grigoriev I."/>
        </authorList>
    </citation>
    <scope>NUCLEOTIDE SEQUENCE</scope>
    <source>
        <strain evidence="3">CBS 161.51</strain>
    </source>
</reference>